<dbReference type="OrthoDB" id="10054666at2759"/>
<evidence type="ECO:0000313" key="3">
    <source>
        <dbReference type="RefSeq" id="XP_042563320.1"/>
    </source>
</evidence>
<gene>
    <name evidence="3" type="primary">LOC122132791</name>
</gene>
<dbReference type="RefSeq" id="XP_042563320.1">
    <property type="nucleotide sequence ID" value="XM_042707386.1"/>
</dbReference>
<dbReference type="GO" id="GO:0005245">
    <property type="term" value="F:voltage-gated calcium channel activity"/>
    <property type="evidence" value="ECO:0007669"/>
    <property type="project" value="TreeGrafter"/>
</dbReference>
<dbReference type="GO" id="GO:1990454">
    <property type="term" value="C:L-type voltage-gated calcium channel complex"/>
    <property type="evidence" value="ECO:0007669"/>
    <property type="project" value="TreeGrafter"/>
</dbReference>
<dbReference type="GeneID" id="122132791"/>
<dbReference type="InterPro" id="IPR051173">
    <property type="entry name" value="Ca_channel_alpha-2/delta"/>
</dbReference>
<dbReference type="AlphaFoldDB" id="A0A8M1KL64"/>
<dbReference type="KEGG" id="char:122132791"/>
<protein>
    <submittedName>
        <fullName evidence="3">Voltage-dependent calcium channel subunit alpha-2/delta-1-like isoform X1</fullName>
    </submittedName>
</protein>
<dbReference type="Proteomes" id="UP000515152">
    <property type="component" value="Chromosome 3"/>
</dbReference>
<evidence type="ECO:0000313" key="2">
    <source>
        <dbReference type="Proteomes" id="UP000515152"/>
    </source>
</evidence>
<keyword evidence="1" id="KW-0812">Transmembrane</keyword>
<proteinExistence type="predicted"/>
<keyword evidence="1" id="KW-0472">Membrane</keyword>
<name>A0A8M1KL64_CLUHA</name>
<organism evidence="2 3">
    <name type="scientific">Clupea harengus</name>
    <name type="common">Atlantic herring</name>
    <dbReference type="NCBI Taxonomy" id="7950"/>
    <lineage>
        <taxon>Eukaryota</taxon>
        <taxon>Metazoa</taxon>
        <taxon>Chordata</taxon>
        <taxon>Craniata</taxon>
        <taxon>Vertebrata</taxon>
        <taxon>Euteleostomi</taxon>
        <taxon>Actinopterygii</taxon>
        <taxon>Neopterygii</taxon>
        <taxon>Teleostei</taxon>
        <taxon>Clupei</taxon>
        <taxon>Clupeiformes</taxon>
        <taxon>Clupeoidei</taxon>
        <taxon>Clupeidae</taxon>
        <taxon>Clupea</taxon>
    </lineage>
</organism>
<keyword evidence="1" id="KW-1133">Transmembrane helix</keyword>
<evidence type="ECO:0000256" key="1">
    <source>
        <dbReference type="SAM" id="Phobius"/>
    </source>
</evidence>
<keyword evidence="2" id="KW-1185">Reference proteome</keyword>
<dbReference type="PANTHER" id="PTHR10166:SF6">
    <property type="entry name" value="VOLTAGE-DEPENDENT CALCIUM CHANNEL SUBUNIT ALPHA-2_DELTA-1"/>
    <property type="match status" value="1"/>
</dbReference>
<accession>A0A8M1KL64</accession>
<reference evidence="3" key="1">
    <citation type="submission" date="2025-08" db="UniProtKB">
        <authorList>
            <consortium name="RefSeq"/>
        </authorList>
    </citation>
    <scope>IDENTIFICATION</scope>
</reference>
<sequence length="216" mass="25219">MGVDVSLNDIKRLTPRFTISPNGYYFAIDPNGYVLLHPNLQPKKRIRNRHIRLNNKYAITFHEEPVTLDFLDAELENANKVEIRKQMIDGETGAMTIDTLVKSYDERYIDRGGRTYTWAPVNGTDYSLALVLPEYGRHYLRANLGDTIQQAKSILGKYCQICTTFSISFQFFSRSVYILFINIFLLLTLSLIFIMFQPCHFPFFFFIIWCLHVNLH</sequence>
<feature type="transmembrane region" description="Helical" evidence="1">
    <location>
        <begin position="176"/>
        <end position="196"/>
    </location>
</feature>
<dbReference type="PANTHER" id="PTHR10166">
    <property type="entry name" value="VOLTAGE-DEPENDENT CALCIUM CHANNEL SUBUNIT ALPHA-2/DELTA-RELATED"/>
    <property type="match status" value="1"/>
</dbReference>